<dbReference type="EMBL" id="ML742105">
    <property type="protein sequence ID" value="KAE8150018.1"/>
    <property type="molecule type" value="Genomic_DNA"/>
</dbReference>
<protein>
    <submittedName>
        <fullName evidence="2">Uncharacterized protein</fullName>
    </submittedName>
</protein>
<proteinExistence type="predicted"/>
<dbReference type="Proteomes" id="UP000325780">
    <property type="component" value="Unassembled WGS sequence"/>
</dbReference>
<evidence type="ECO:0000313" key="3">
    <source>
        <dbReference type="Proteomes" id="UP000325780"/>
    </source>
</evidence>
<keyword evidence="3" id="KW-1185">Reference proteome</keyword>
<dbReference type="AlphaFoldDB" id="A0A5N6TUI5"/>
<reference evidence="2 3" key="1">
    <citation type="submission" date="2019-04" db="EMBL/GenBank/DDBJ databases">
        <title>Friends and foes A comparative genomics study of 23 Aspergillus species from section Flavi.</title>
        <authorList>
            <consortium name="DOE Joint Genome Institute"/>
            <person name="Kjaerbolling I."/>
            <person name="Vesth T."/>
            <person name="Frisvad J.C."/>
            <person name="Nybo J.L."/>
            <person name="Theobald S."/>
            <person name="Kildgaard S."/>
            <person name="Isbrandt T."/>
            <person name="Kuo A."/>
            <person name="Sato A."/>
            <person name="Lyhne E.K."/>
            <person name="Kogle M.E."/>
            <person name="Wiebenga A."/>
            <person name="Kun R.S."/>
            <person name="Lubbers R.J."/>
            <person name="Makela M.R."/>
            <person name="Barry K."/>
            <person name="Chovatia M."/>
            <person name="Clum A."/>
            <person name="Daum C."/>
            <person name="Haridas S."/>
            <person name="He G."/>
            <person name="LaButti K."/>
            <person name="Lipzen A."/>
            <person name="Mondo S."/>
            <person name="Riley R."/>
            <person name="Salamov A."/>
            <person name="Simmons B.A."/>
            <person name="Magnuson J.K."/>
            <person name="Henrissat B."/>
            <person name="Mortensen U.H."/>
            <person name="Larsen T.O."/>
            <person name="Devries R.P."/>
            <person name="Grigoriev I.V."/>
            <person name="Machida M."/>
            <person name="Baker S.E."/>
            <person name="Andersen M.R."/>
        </authorList>
    </citation>
    <scope>NUCLEOTIDE SEQUENCE [LARGE SCALE GENOMIC DNA]</scope>
    <source>
        <strain evidence="2 3">IBT 18842</strain>
    </source>
</reference>
<sequence>MSAYGVLVSILCLDGSGSRLGFYGWGAVMHALGVSLAGLLYGRLCDDVRTVHRLFLC</sequence>
<evidence type="ECO:0000256" key="1">
    <source>
        <dbReference type="SAM" id="Phobius"/>
    </source>
</evidence>
<organism evidence="2 3">
    <name type="scientific">Aspergillus avenaceus</name>
    <dbReference type="NCBI Taxonomy" id="36643"/>
    <lineage>
        <taxon>Eukaryota</taxon>
        <taxon>Fungi</taxon>
        <taxon>Dikarya</taxon>
        <taxon>Ascomycota</taxon>
        <taxon>Pezizomycotina</taxon>
        <taxon>Eurotiomycetes</taxon>
        <taxon>Eurotiomycetidae</taxon>
        <taxon>Eurotiales</taxon>
        <taxon>Aspergillaceae</taxon>
        <taxon>Aspergillus</taxon>
        <taxon>Aspergillus subgen. Circumdati</taxon>
    </lineage>
</organism>
<accession>A0A5N6TUI5</accession>
<keyword evidence="1" id="KW-0472">Membrane</keyword>
<evidence type="ECO:0000313" key="2">
    <source>
        <dbReference type="EMBL" id="KAE8150018.1"/>
    </source>
</evidence>
<keyword evidence="1" id="KW-1133">Transmembrane helix</keyword>
<feature type="transmembrane region" description="Helical" evidence="1">
    <location>
        <begin position="20"/>
        <end position="41"/>
    </location>
</feature>
<keyword evidence="1" id="KW-0812">Transmembrane</keyword>
<gene>
    <name evidence="2" type="ORF">BDV25DRAFT_155165</name>
</gene>
<name>A0A5N6TUI5_ASPAV</name>